<sequence>MNTNRSAANAMAETVSTVRLGFRQMFRHASEMSLFIEPALLDESCNKPVEKPASGGEVSHLESLLPWRFAPHASGQIAMAFGSGYARRES</sequence>
<organism evidence="1 2">
    <name type="scientific">Desulfoluna limicola</name>
    <dbReference type="NCBI Taxonomy" id="2810562"/>
    <lineage>
        <taxon>Bacteria</taxon>
        <taxon>Pseudomonadati</taxon>
        <taxon>Thermodesulfobacteriota</taxon>
        <taxon>Desulfobacteria</taxon>
        <taxon>Desulfobacterales</taxon>
        <taxon>Desulfolunaceae</taxon>
        <taxon>Desulfoluna</taxon>
    </lineage>
</organism>
<reference evidence="1 2" key="1">
    <citation type="submission" date="2021-02" db="EMBL/GenBank/DDBJ databases">
        <title>Complete genome of Desulfoluna sp. strain ASN36.</title>
        <authorList>
            <person name="Takahashi A."/>
            <person name="Kojima H."/>
            <person name="Fukui M."/>
        </authorList>
    </citation>
    <scope>NUCLEOTIDE SEQUENCE [LARGE SCALE GENOMIC DNA]</scope>
    <source>
        <strain evidence="1 2">ASN36</strain>
    </source>
</reference>
<evidence type="ECO:0000313" key="2">
    <source>
        <dbReference type="Proteomes" id="UP001320148"/>
    </source>
</evidence>
<keyword evidence="2" id="KW-1185">Reference proteome</keyword>
<proteinExistence type="predicted"/>
<protein>
    <submittedName>
        <fullName evidence="1">Uncharacterized protein</fullName>
    </submittedName>
</protein>
<name>A0ABN6FBF4_9BACT</name>
<accession>A0ABN6FBF4</accession>
<dbReference type="Proteomes" id="UP001320148">
    <property type="component" value="Chromosome"/>
</dbReference>
<evidence type="ECO:0000313" key="1">
    <source>
        <dbReference type="EMBL" id="BCS98184.1"/>
    </source>
</evidence>
<gene>
    <name evidence="1" type="ORF">DSLASN_38160</name>
</gene>
<dbReference type="EMBL" id="AP024488">
    <property type="protein sequence ID" value="BCS98184.1"/>
    <property type="molecule type" value="Genomic_DNA"/>
</dbReference>